<comment type="similarity">
    <text evidence="1 4">Belongs to the eukaryotic ribosomal protein eL8 family.</text>
</comment>
<dbReference type="GO" id="GO:0022625">
    <property type="term" value="C:cytosolic large ribosomal subunit"/>
    <property type="evidence" value="ECO:0007669"/>
    <property type="project" value="UniProtKB-UniRule"/>
</dbReference>
<dbReference type="PANTHER" id="PTHR23105">
    <property type="entry name" value="RIBOSOMAL PROTEIN L7AE FAMILY MEMBER"/>
    <property type="match status" value="1"/>
</dbReference>
<dbReference type="SUPFAM" id="SSF55315">
    <property type="entry name" value="L30e-like"/>
    <property type="match status" value="1"/>
</dbReference>
<sequence>MVQKKIKGKKIGKAKKVAPTPAPLLAASGATPKVDATKQKKPVNPLFEKRPRDSNKAKRDWAKRDLTRFTIWPRYINLQRQKALLLNRLKVPPPIHQFNKRQALDSQKAREVLALFNKYRPETKLAHRLRLKKRAADQAAGKDTILAKKPLVVRQGINAITTLVEQKKAKIVIIAHDVEPIEIVLFLPALCRKMGVPYCIIKSKARVGVVVRRKTCTTLCLTDVEAADKTTLAKIIEVIKAQYNDRFDDIRKNWGGGALSKKAIARKSKLEKIKLKEIKKAEKAAAV</sequence>
<keyword evidence="3 4" id="KW-0687">Ribonucleoprotein</keyword>
<dbReference type="FunFam" id="3.30.1330.30:FF:000003">
    <property type="entry name" value="60S ribosomal protein L7a"/>
    <property type="match status" value="1"/>
</dbReference>
<reference evidence="7" key="1">
    <citation type="submission" date="2017-11" db="EMBL/GenBank/DDBJ databases">
        <title>The sensing device of the deep-sea amphipod.</title>
        <authorList>
            <person name="Kobayashi H."/>
            <person name="Nagahama T."/>
            <person name="Arai W."/>
            <person name="Sasagawa Y."/>
            <person name="Umeda M."/>
            <person name="Hayashi T."/>
            <person name="Nikaido I."/>
            <person name="Watanabe H."/>
            <person name="Oguri K."/>
            <person name="Kitazato H."/>
            <person name="Fujioka K."/>
            <person name="Kido Y."/>
            <person name="Takami H."/>
        </authorList>
    </citation>
    <scope>NUCLEOTIDE SEQUENCE</scope>
    <source>
        <tissue evidence="7">Whole body</tissue>
    </source>
</reference>
<dbReference type="Pfam" id="PF01248">
    <property type="entry name" value="Ribosomal_L7Ae"/>
    <property type="match status" value="1"/>
</dbReference>
<evidence type="ECO:0000256" key="2">
    <source>
        <dbReference type="ARBA" id="ARBA00022980"/>
    </source>
</evidence>
<comment type="function">
    <text evidence="4">Component of the ribosome.</text>
</comment>
<evidence type="ECO:0000256" key="5">
    <source>
        <dbReference type="SAM" id="MobiDB-lite"/>
    </source>
</evidence>
<evidence type="ECO:0000259" key="6">
    <source>
        <dbReference type="Pfam" id="PF01248"/>
    </source>
</evidence>
<evidence type="ECO:0000313" key="7">
    <source>
        <dbReference type="EMBL" id="LAC19693.1"/>
    </source>
</evidence>
<feature type="compositionally biased region" description="Basic residues" evidence="5">
    <location>
        <begin position="1"/>
        <end position="16"/>
    </location>
</feature>
<dbReference type="AlphaFoldDB" id="A0A6A7FNI8"/>
<dbReference type="InterPro" id="IPR004038">
    <property type="entry name" value="Ribosomal_eL8/eL30/eS12/Gad45"/>
</dbReference>
<dbReference type="PRINTS" id="PR00882">
    <property type="entry name" value="RIBOSOMALL7A"/>
</dbReference>
<evidence type="ECO:0000256" key="1">
    <source>
        <dbReference type="ARBA" id="ARBA00007337"/>
    </source>
</evidence>
<protein>
    <recommendedName>
        <fullName evidence="4">60S ribosomal protein L7a</fullName>
    </recommendedName>
</protein>
<feature type="domain" description="Ribosomal protein eL8/eL30/eS12/Gadd45" evidence="6">
    <location>
        <begin position="146"/>
        <end position="230"/>
    </location>
</feature>
<evidence type="ECO:0000256" key="4">
    <source>
        <dbReference type="RuleBase" id="RU367042"/>
    </source>
</evidence>
<dbReference type="InterPro" id="IPR001921">
    <property type="entry name" value="Ribosomal_eL8_euk"/>
</dbReference>
<name>A0A6A7FNI8_9CRUS</name>
<dbReference type="Gene3D" id="3.30.1330.30">
    <property type="match status" value="1"/>
</dbReference>
<organism evidence="7">
    <name type="scientific">Hirondellea gigas</name>
    <dbReference type="NCBI Taxonomy" id="1518452"/>
    <lineage>
        <taxon>Eukaryota</taxon>
        <taxon>Metazoa</taxon>
        <taxon>Ecdysozoa</taxon>
        <taxon>Arthropoda</taxon>
        <taxon>Crustacea</taxon>
        <taxon>Multicrustacea</taxon>
        <taxon>Malacostraca</taxon>
        <taxon>Eumalacostraca</taxon>
        <taxon>Peracarida</taxon>
        <taxon>Amphipoda</taxon>
        <taxon>Amphilochidea</taxon>
        <taxon>Lysianassida</taxon>
        <taxon>Lysianassidira</taxon>
        <taxon>Lysianassoidea</taxon>
        <taxon>Lysianassidae</taxon>
        <taxon>Hirondellea</taxon>
    </lineage>
</organism>
<dbReference type="InterPro" id="IPR018492">
    <property type="entry name" value="Ribosomal_eL8/Nhp2"/>
</dbReference>
<accession>A0A6A7FNI8</accession>
<dbReference type="GO" id="GO:0003723">
    <property type="term" value="F:RNA binding"/>
    <property type="evidence" value="ECO:0007669"/>
    <property type="project" value="UniProtKB-UniRule"/>
</dbReference>
<dbReference type="PRINTS" id="PR00881">
    <property type="entry name" value="L7ARS6FAMILY"/>
</dbReference>
<feature type="compositionally biased region" description="Basic and acidic residues" evidence="5">
    <location>
        <begin position="47"/>
        <end position="60"/>
    </location>
</feature>
<dbReference type="InterPro" id="IPR050257">
    <property type="entry name" value="eL8/uL1-like"/>
</dbReference>
<feature type="region of interest" description="Disordered" evidence="5">
    <location>
        <begin position="1"/>
        <end position="60"/>
    </location>
</feature>
<dbReference type="InterPro" id="IPR029064">
    <property type="entry name" value="Ribosomal_eL30-like_sf"/>
</dbReference>
<proteinExistence type="evidence at transcript level"/>
<keyword evidence="2 4" id="KW-0689">Ribosomal protein</keyword>
<evidence type="ECO:0000256" key="3">
    <source>
        <dbReference type="ARBA" id="ARBA00023274"/>
    </source>
</evidence>
<dbReference type="EMBL" id="IACT01000265">
    <property type="protein sequence ID" value="LAC19693.1"/>
    <property type="molecule type" value="mRNA"/>
</dbReference>